<reference evidence="2 3" key="1">
    <citation type="submission" date="2024-09" db="EMBL/GenBank/DDBJ databases">
        <title>Novel species of the genus Pelomonas and Roseateles isolated from streams.</title>
        <authorList>
            <person name="Lu H."/>
        </authorList>
    </citation>
    <scope>NUCLEOTIDE SEQUENCE [LARGE SCALE GENOMIC DNA]</scope>
    <source>
        <strain evidence="2 3">DC23W</strain>
    </source>
</reference>
<organism evidence="2 3">
    <name type="scientific">Pelomonas dachongensis</name>
    <dbReference type="NCBI Taxonomy" id="3299029"/>
    <lineage>
        <taxon>Bacteria</taxon>
        <taxon>Pseudomonadati</taxon>
        <taxon>Pseudomonadota</taxon>
        <taxon>Betaproteobacteria</taxon>
        <taxon>Burkholderiales</taxon>
        <taxon>Sphaerotilaceae</taxon>
        <taxon>Roseateles</taxon>
    </lineage>
</organism>
<feature type="chain" id="PRO_5045459363" description="Ig-like domain (Group 2)" evidence="1">
    <location>
        <begin position="28"/>
        <end position="877"/>
    </location>
</feature>
<evidence type="ECO:0000313" key="3">
    <source>
        <dbReference type="Proteomes" id="UP001606300"/>
    </source>
</evidence>
<gene>
    <name evidence="2" type="ORF">ACG02S_00195</name>
</gene>
<dbReference type="PROSITE" id="PS51257">
    <property type="entry name" value="PROKAR_LIPOPROTEIN"/>
    <property type="match status" value="1"/>
</dbReference>
<feature type="signal peptide" evidence="1">
    <location>
        <begin position="1"/>
        <end position="27"/>
    </location>
</feature>
<name>A0ABW7EGJ4_9BURK</name>
<dbReference type="RefSeq" id="WP_394468417.1">
    <property type="nucleotide sequence ID" value="NZ_JBIGHY010000001.1"/>
</dbReference>
<dbReference type="Proteomes" id="UP001606300">
    <property type="component" value="Unassembled WGS sequence"/>
</dbReference>
<evidence type="ECO:0000256" key="1">
    <source>
        <dbReference type="SAM" id="SignalP"/>
    </source>
</evidence>
<keyword evidence="3" id="KW-1185">Reference proteome</keyword>
<accession>A0ABW7EGJ4</accession>
<proteinExistence type="predicted"/>
<sequence>MNARPSSLPARLLGAFSLALCLGVAGCGGGGDGGATPAAVTPSVRTDDPAAVTRLQWATAAPLFTASGQQQPLQVQALGAQGQVLNVPVTWQSSAPAVVGVAAPAAGTTGEAATLTSVAATGTAVVTATVGSRSLSAVAVVAGAAPGTVVLNDAQVIGLPQATDPAAPLRVGSTYTVTLAPDVAPPAVGQRVLGRGSQAIAGEVMAVNGRVLTLALVPLRQLLPQLQLDLDLPLQAAPARVRTAAAGPAGMRALAAGRVRPLAETSFSVPGFDCDAEGSAGGVELAKKEVTPTGMDSLRYRVLWNDQRQMLRLSGQPGVQFELEPTAKLAFTGKLDCKLELADIPIPLPPAIGLFLGVGFPVGVGFTLEGALPINGVALNLKGQAQADVVVGFDCNPGCASLNSLQTSGSVTPNVVAPEFTANRLELSGQVYAWANFEGGARWSSTLQFDAIEAQAGLKFATILGTENAQAKDAASAGQYALSFEASVAPTEALGDFAALVGLILEQAKLETSVPMGRSPTATLTIDKARFKALDDVKFTVDLTAAEVLFPLQGYNVQAVRVYRKTTAADGSFVLVLAGEQAASNGQTQFVIPWLATVDGGSDISFVAFVQTRLLSGQRWQVGLAASEAPTVPANAWGGQLTLQYTFSVQWSYDHSEECGNTLGDRGTCNGKGAGTETGSVTHVLAAQTNGAVARGGAGAPLTLTHVSASGSLTGQTSGSYISPLGNCTIATTGAHRLDGVPTAARMRRPWMLTLGGDDRLGLSTASTLSSPSAIDTTFRTQLLGNAVETRSSGCPGGASSRSFGDGEENRTYYLIPSIFSQAVDGAAPVWQGTGTQTFTGTGAQCENVRGVTAVLLRRGSVTCSATLTATWNLERR</sequence>
<evidence type="ECO:0000313" key="2">
    <source>
        <dbReference type="EMBL" id="MFG6412307.1"/>
    </source>
</evidence>
<evidence type="ECO:0008006" key="4">
    <source>
        <dbReference type="Google" id="ProtNLM"/>
    </source>
</evidence>
<dbReference type="EMBL" id="JBIGHY010000001">
    <property type="protein sequence ID" value="MFG6412307.1"/>
    <property type="molecule type" value="Genomic_DNA"/>
</dbReference>
<keyword evidence="1" id="KW-0732">Signal</keyword>
<comment type="caution">
    <text evidence="2">The sequence shown here is derived from an EMBL/GenBank/DDBJ whole genome shotgun (WGS) entry which is preliminary data.</text>
</comment>
<protein>
    <recommendedName>
        <fullName evidence="4">Ig-like domain (Group 2)</fullName>
    </recommendedName>
</protein>